<dbReference type="EMBL" id="JACEIK010000295">
    <property type="protein sequence ID" value="MCD7454282.1"/>
    <property type="molecule type" value="Genomic_DNA"/>
</dbReference>
<feature type="compositionally biased region" description="Polar residues" evidence="1">
    <location>
        <begin position="44"/>
        <end position="53"/>
    </location>
</feature>
<dbReference type="Proteomes" id="UP000823775">
    <property type="component" value="Unassembled WGS sequence"/>
</dbReference>
<keyword evidence="3" id="KW-1185">Reference proteome</keyword>
<reference evidence="2 3" key="1">
    <citation type="journal article" date="2021" name="BMC Genomics">
        <title>Datura genome reveals duplications of psychoactive alkaloid biosynthetic genes and high mutation rate following tissue culture.</title>
        <authorList>
            <person name="Rajewski A."/>
            <person name="Carter-House D."/>
            <person name="Stajich J."/>
            <person name="Litt A."/>
        </authorList>
    </citation>
    <scope>NUCLEOTIDE SEQUENCE [LARGE SCALE GENOMIC DNA]</scope>
    <source>
        <strain evidence="2">AR-01</strain>
    </source>
</reference>
<protein>
    <submittedName>
        <fullName evidence="2">Uncharacterized protein</fullName>
    </submittedName>
</protein>
<evidence type="ECO:0000256" key="1">
    <source>
        <dbReference type="SAM" id="MobiDB-lite"/>
    </source>
</evidence>
<sequence length="113" mass="12108">MLGFDAPFNQLRVKGASGRGRKKKKADSEDDSDGSDGDDAGSSRPTGLFQQMEANFIAMPQVPQLSPRDVPEYSFLSGGEDKEASDPDEPQGLAYTLFRPRCSGNLIAAVISP</sequence>
<accession>A0ABS8S697</accession>
<organism evidence="2 3">
    <name type="scientific">Datura stramonium</name>
    <name type="common">Jimsonweed</name>
    <name type="synonym">Common thornapple</name>
    <dbReference type="NCBI Taxonomy" id="4076"/>
    <lineage>
        <taxon>Eukaryota</taxon>
        <taxon>Viridiplantae</taxon>
        <taxon>Streptophyta</taxon>
        <taxon>Embryophyta</taxon>
        <taxon>Tracheophyta</taxon>
        <taxon>Spermatophyta</taxon>
        <taxon>Magnoliopsida</taxon>
        <taxon>eudicotyledons</taxon>
        <taxon>Gunneridae</taxon>
        <taxon>Pentapetalae</taxon>
        <taxon>asterids</taxon>
        <taxon>lamiids</taxon>
        <taxon>Solanales</taxon>
        <taxon>Solanaceae</taxon>
        <taxon>Solanoideae</taxon>
        <taxon>Datureae</taxon>
        <taxon>Datura</taxon>
    </lineage>
</organism>
<gene>
    <name evidence="2" type="ORF">HAX54_024213</name>
</gene>
<proteinExistence type="predicted"/>
<name>A0ABS8S697_DATST</name>
<evidence type="ECO:0000313" key="3">
    <source>
        <dbReference type="Proteomes" id="UP000823775"/>
    </source>
</evidence>
<feature type="compositionally biased region" description="Acidic residues" evidence="1">
    <location>
        <begin position="28"/>
        <end position="39"/>
    </location>
</feature>
<evidence type="ECO:0000313" key="2">
    <source>
        <dbReference type="EMBL" id="MCD7454282.1"/>
    </source>
</evidence>
<comment type="caution">
    <text evidence="2">The sequence shown here is derived from an EMBL/GenBank/DDBJ whole genome shotgun (WGS) entry which is preliminary data.</text>
</comment>
<feature type="region of interest" description="Disordered" evidence="1">
    <location>
        <begin position="1"/>
        <end position="91"/>
    </location>
</feature>